<dbReference type="Proteomes" id="UP000317369">
    <property type="component" value="Chromosome"/>
</dbReference>
<feature type="region of interest" description="Disordered" evidence="2">
    <location>
        <begin position="221"/>
        <end position="281"/>
    </location>
</feature>
<name>A0A517YXN5_9BACT</name>
<accession>A0A517YXN5</accession>
<evidence type="ECO:0000313" key="3">
    <source>
        <dbReference type="EMBL" id="QDU34988.1"/>
    </source>
</evidence>
<feature type="compositionally biased region" description="Basic and acidic residues" evidence="2">
    <location>
        <begin position="221"/>
        <end position="242"/>
    </location>
</feature>
<evidence type="ECO:0000256" key="2">
    <source>
        <dbReference type="SAM" id="MobiDB-lite"/>
    </source>
</evidence>
<keyword evidence="4" id="KW-1185">Reference proteome</keyword>
<dbReference type="AlphaFoldDB" id="A0A517YXN5"/>
<feature type="compositionally biased region" description="Basic and acidic residues" evidence="2">
    <location>
        <begin position="265"/>
        <end position="281"/>
    </location>
</feature>
<reference evidence="3 4" key="1">
    <citation type="submission" date="2019-02" db="EMBL/GenBank/DDBJ databases">
        <title>Deep-cultivation of Planctomycetes and their phenomic and genomic characterization uncovers novel biology.</title>
        <authorList>
            <person name="Wiegand S."/>
            <person name="Jogler M."/>
            <person name="Boedeker C."/>
            <person name="Pinto D."/>
            <person name="Vollmers J."/>
            <person name="Rivas-Marin E."/>
            <person name="Kohn T."/>
            <person name="Peeters S.H."/>
            <person name="Heuer A."/>
            <person name="Rast P."/>
            <person name="Oberbeckmann S."/>
            <person name="Bunk B."/>
            <person name="Jeske O."/>
            <person name="Meyerdierks A."/>
            <person name="Storesund J.E."/>
            <person name="Kallscheuer N."/>
            <person name="Luecker S."/>
            <person name="Lage O.M."/>
            <person name="Pohl T."/>
            <person name="Merkel B.J."/>
            <person name="Hornburger P."/>
            <person name="Mueller R.-W."/>
            <person name="Bruemmer F."/>
            <person name="Labrenz M."/>
            <person name="Spormann A.M."/>
            <person name="Op den Camp H."/>
            <person name="Overmann J."/>
            <person name="Amann R."/>
            <person name="Jetten M.S.M."/>
            <person name="Mascher T."/>
            <person name="Medema M.H."/>
            <person name="Devos D.P."/>
            <person name="Kaster A.-K."/>
            <person name="Ovreas L."/>
            <person name="Rohde M."/>
            <person name="Galperin M.Y."/>
            <person name="Jogler C."/>
        </authorList>
    </citation>
    <scope>NUCLEOTIDE SEQUENCE [LARGE SCALE GENOMIC DNA]</scope>
    <source>
        <strain evidence="3 4">KS4</strain>
    </source>
</reference>
<feature type="coiled-coil region" evidence="1">
    <location>
        <begin position="46"/>
        <end position="80"/>
    </location>
</feature>
<keyword evidence="1" id="KW-0175">Coiled coil</keyword>
<dbReference type="KEGG" id="pcor:KS4_30650"/>
<evidence type="ECO:0000313" key="4">
    <source>
        <dbReference type="Proteomes" id="UP000317369"/>
    </source>
</evidence>
<protein>
    <submittedName>
        <fullName evidence="3">Uncharacterized protein</fullName>
    </submittedName>
</protein>
<sequence>MTSVNTQHDQRMIFSHRSMMSVLMLLCAAVILSGCSVKIGGGDKKVSEVIEENLELRKQVKELDEQLELRISEAKALRQQINAGKEPIPGAEPPVLSRIKLGRYSGSISDDGAVGDTQVVAYVQTEDQFGRMLPVAGVGTMQVVLIPDDGEPRMIVEKRINAKEWRESYRSNFTGTHYTLRADLPSDMPMGTFDGTLRVTLRQADTGAVFSTQLPIKIMRQPEPESIKHEADDAEAVKDQENHAAINAEASETDVSDVAETTADVEDHAADGEKGIVADEK</sequence>
<gene>
    <name evidence="3" type="ORF">KS4_30650</name>
</gene>
<organism evidence="3 4">
    <name type="scientific">Poriferisphaera corsica</name>
    <dbReference type="NCBI Taxonomy" id="2528020"/>
    <lineage>
        <taxon>Bacteria</taxon>
        <taxon>Pseudomonadati</taxon>
        <taxon>Planctomycetota</taxon>
        <taxon>Phycisphaerae</taxon>
        <taxon>Phycisphaerales</taxon>
        <taxon>Phycisphaeraceae</taxon>
        <taxon>Poriferisphaera</taxon>
    </lineage>
</organism>
<evidence type="ECO:0000256" key="1">
    <source>
        <dbReference type="SAM" id="Coils"/>
    </source>
</evidence>
<dbReference type="EMBL" id="CP036425">
    <property type="protein sequence ID" value="QDU34988.1"/>
    <property type="molecule type" value="Genomic_DNA"/>
</dbReference>
<proteinExistence type="predicted"/>